<accession>A0A034WN42</accession>
<reference evidence="1" key="1">
    <citation type="journal article" date="2014" name="BMC Genomics">
        <title>Characterizing the developmental transcriptome of the oriental fruit fly, Bactrocera dorsalis (Diptera: Tephritidae) through comparative genomic analysis with Drosophila melanogaster utilizing modENCODE datasets.</title>
        <authorList>
            <person name="Geib S.M."/>
            <person name="Calla B."/>
            <person name="Hall B."/>
            <person name="Hou S."/>
            <person name="Manoukis N.C."/>
        </authorList>
    </citation>
    <scope>NUCLEOTIDE SEQUENCE</scope>
    <source>
        <strain evidence="1">Punador</strain>
    </source>
</reference>
<organism evidence="1">
    <name type="scientific">Bactrocera dorsalis</name>
    <name type="common">Oriental fruit fly</name>
    <name type="synonym">Dacus dorsalis</name>
    <dbReference type="NCBI Taxonomy" id="27457"/>
    <lineage>
        <taxon>Eukaryota</taxon>
        <taxon>Metazoa</taxon>
        <taxon>Ecdysozoa</taxon>
        <taxon>Arthropoda</taxon>
        <taxon>Hexapoda</taxon>
        <taxon>Insecta</taxon>
        <taxon>Pterygota</taxon>
        <taxon>Neoptera</taxon>
        <taxon>Endopterygota</taxon>
        <taxon>Diptera</taxon>
        <taxon>Brachycera</taxon>
        <taxon>Muscomorpha</taxon>
        <taxon>Tephritoidea</taxon>
        <taxon>Tephritidae</taxon>
        <taxon>Bactrocera</taxon>
        <taxon>Bactrocera</taxon>
    </lineage>
</organism>
<protein>
    <submittedName>
        <fullName evidence="1">Uncharacterized protein</fullName>
    </submittedName>
</protein>
<sequence>MHCTCKLIVAANITRSSIILAAHSHALYKYFHEYKHTHTHKKRKKICASSQSEQILKPQRAHVIVIIVFMHITKHTLSILIGNIAKAHAKDINSIKNTIKKAAKSLC</sequence>
<dbReference type="AlphaFoldDB" id="A0A034WN42"/>
<proteinExistence type="predicted"/>
<evidence type="ECO:0000313" key="1">
    <source>
        <dbReference type="EMBL" id="JAC55585.1"/>
    </source>
</evidence>
<name>A0A034WN42_BACDO</name>
<dbReference type="EMBL" id="GAKP01003367">
    <property type="protein sequence ID" value="JAC55585.1"/>
    <property type="molecule type" value="Transcribed_RNA"/>
</dbReference>